<proteinExistence type="predicted"/>
<dbReference type="EMBL" id="SJCY01000001">
    <property type="protein sequence ID" value="TDG37558.1"/>
    <property type="molecule type" value="Genomic_DNA"/>
</dbReference>
<dbReference type="OrthoDB" id="885042at2"/>
<accession>A0A4R5MPD8</accession>
<keyword evidence="2" id="KW-1185">Reference proteome</keyword>
<sequence length="67" mass="7620">MKSLTTLFFFLITSTATTKVYICKSNGATKYHLKTNCRGLSSCNYKTMEITLEKAKKEGKKLCAWED</sequence>
<protein>
    <submittedName>
        <fullName evidence="1">Uncharacterized protein</fullName>
    </submittedName>
</protein>
<comment type="caution">
    <text evidence="1">The sequence shown here is derived from an EMBL/GenBank/DDBJ whole genome shotgun (WGS) entry which is preliminary data.</text>
</comment>
<gene>
    <name evidence="1" type="ORF">EZJ43_00230</name>
</gene>
<dbReference type="RefSeq" id="WP_133260647.1">
    <property type="nucleotide sequence ID" value="NZ_SJCY01000001.1"/>
</dbReference>
<dbReference type="Proteomes" id="UP000295668">
    <property type="component" value="Unassembled WGS sequence"/>
</dbReference>
<organism evidence="1 2">
    <name type="scientific">Pedobacter changchengzhani</name>
    <dbReference type="NCBI Taxonomy" id="2529274"/>
    <lineage>
        <taxon>Bacteria</taxon>
        <taxon>Pseudomonadati</taxon>
        <taxon>Bacteroidota</taxon>
        <taxon>Sphingobacteriia</taxon>
        <taxon>Sphingobacteriales</taxon>
        <taxon>Sphingobacteriaceae</taxon>
        <taxon>Pedobacter</taxon>
    </lineage>
</organism>
<reference evidence="1 2" key="1">
    <citation type="submission" date="2019-02" db="EMBL/GenBank/DDBJ databases">
        <title>Pedobacter sp. nov., a novel speices isolated from soil of pinguins habitat in Antarcitica.</title>
        <authorList>
            <person name="He R.-H."/>
        </authorList>
    </citation>
    <scope>NUCLEOTIDE SEQUENCE [LARGE SCALE GENOMIC DNA]</scope>
    <source>
        <strain evidence="1 2">E01020</strain>
    </source>
</reference>
<evidence type="ECO:0000313" key="1">
    <source>
        <dbReference type="EMBL" id="TDG37558.1"/>
    </source>
</evidence>
<dbReference type="AlphaFoldDB" id="A0A4R5MPD8"/>
<name>A0A4R5MPD8_9SPHI</name>
<evidence type="ECO:0000313" key="2">
    <source>
        <dbReference type="Proteomes" id="UP000295668"/>
    </source>
</evidence>